<reference evidence="9" key="2">
    <citation type="submission" date="2013-04" db="EMBL/GenBank/DDBJ databases">
        <title>Genomic mechanisms accounting for the adaptation to parasitism in nematode-trapping fungi.</title>
        <authorList>
            <person name="Ahren D.G."/>
        </authorList>
    </citation>
    <scope>NUCLEOTIDE SEQUENCE [LARGE SCALE GENOMIC DNA]</scope>
    <source>
        <strain evidence="9">CBS 200.50</strain>
    </source>
</reference>
<dbReference type="PROSITE" id="PS51489">
    <property type="entry name" value="BUB1_N"/>
    <property type="match status" value="1"/>
</dbReference>
<dbReference type="GO" id="GO:0000776">
    <property type="term" value="C:kinetochore"/>
    <property type="evidence" value="ECO:0007669"/>
    <property type="project" value="UniProtKB-KW"/>
</dbReference>
<feature type="region of interest" description="Disordered" evidence="5">
    <location>
        <begin position="491"/>
        <end position="576"/>
    </location>
</feature>
<dbReference type="Pfam" id="PF00069">
    <property type="entry name" value="Pkinase"/>
    <property type="match status" value="1"/>
</dbReference>
<protein>
    <recommendedName>
        <fullName evidence="10">Protein kinase domain-containing protein</fullName>
    </recommendedName>
</protein>
<dbReference type="PANTHER" id="PTHR14030:SF4">
    <property type="entry name" value="BUB1 KINASE, ISOFORM A-RELATED"/>
    <property type="match status" value="1"/>
</dbReference>
<dbReference type="OrthoDB" id="248495at2759"/>
<evidence type="ECO:0000256" key="1">
    <source>
        <dbReference type="ARBA" id="ARBA00004629"/>
    </source>
</evidence>
<evidence type="ECO:0000259" key="6">
    <source>
        <dbReference type="PROSITE" id="PS50011"/>
    </source>
</evidence>
<dbReference type="FunFam" id="1.25.40.430:FF:000003">
    <property type="entry name" value="Checkpoint serine/threonine-protein kinase BUB1"/>
    <property type="match status" value="1"/>
</dbReference>
<dbReference type="InterPro" id="IPR015661">
    <property type="entry name" value="Bub1/Mad3"/>
</dbReference>
<dbReference type="GO" id="GO:0007094">
    <property type="term" value="P:mitotic spindle assembly checkpoint signaling"/>
    <property type="evidence" value="ECO:0007669"/>
    <property type="project" value="InterPro"/>
</dbReference>
<feature type="domain" description="Protein kinase" evidence="6">
    <location>
        <begin position="822"/>
        <end position="1179"/>
    </location>
</feature>
<dbReference type="Gene3D" id="1.10.510.10">
    <property type="entry name" value="Transferase(Phosphotransferase) domain 1"/>
    <property type="match status" value="1"/>
</dbReference>
<dbReference type="CDD" id="cd13981">
    <property type="entry name" value="STKc_Bub1_BubR1"/>
    <property type="match status" value="1"/>
</dbReference>
<dbReference type="STRING" id="1284197.S8A444"/>
<evidence type="ECO:0000256" key="5">
    <source>
        <dbReference type="SAM" id="MobiDB-lite"/>
    </source>
</evidence>
<dbReference type="EMBL" id="AQGS01000635">
    <property type="protein sequence ID" value="EPS37554.1"/>
    <property type="molecule type" value="Genomic_DNA"/>
</dbReference>
<dbReference type="InterPro" id="IPR011009">
    <property type="entry name" value="Kinase-like_dom_sf"/>
</dbReference>
<dbReference type="GO" id="GO:0004672">
    <property type="term" value="F:protein kinase activity"/>
    <property type="evidence" value="ECO:0007669"/>
    <property type="project" value="InterPro"/>
</dbReference>
<accession>S8A444</accession>
<dbReference type="SMART" id="SM00777">
    <property type="entry name" value="Mad3_BUB1_I"/>
    <property type="match status" value="1"/>
</dbReference>
<feature type="region of interest" description="Disordered" evidence="5">
    <location>
        <begin position="216"/>
        <end position="242"/>
    </location>
</feature>
<dbReference type="eggNOG" id="KOG1166">
    <property type="taxonomic scope" value="Eukaryota"/>
</dbReference>
<dbReference type="Proteomes" id="UP000015100">
    <property type="component" value="Unassembled WGS sequence"/>
</dbReference>
<evidence type="ECO:0000259" key="7">
    <source>
        <dbReference type="PROSITE" id="PS51489"/>
    </source>
</evidence>
<dbReference type="AlphaFoldDB" id="S8A444"/>
<evidence type="ECO:0000256" key="4">
    <source>
        <dbReference type="ARBA" id="ARBA00023328"/>
    </source>
</evidence>
<feature type="region of interest" description="Disordered" evidence="5">
    <location>
        <begin position="378"/>
        <end position="399"/>
    </location>
</feature>
<dbReference type="InterPro" id="IPR012572">
    <property type="entry name" value="Mad3/Bub1_II"/>
</dbReference>
<feature type="compositionally biased region" description="Basic and acidic residues" evidence="5">
    <location>
        <begin position="216"/>
        <end position="225"/>
    </location>
</feature>
<dbReference type="InterPro" id="IPR013212">
    <property type="entry name" value="Mad3/Bub1_I"/>
</dbReference>
<dbReference type="InterPro" id="IPR000719">
    <property type="entry name" value="Prot_kinase_dom"/>
</dbReference>
<keyword evidence="9" id="KW-1185">Reference proteome</keyword>
<dbReference type="PROSITE" id="PS50011">
    <property type="entry name" value="PROTEIN_KINASE_DOM"/>
    <property type="match status" value="1"/>
</dbReference>
<evidence type="ECO:0008006" key="10">
    <source>
        <dbReference type="Google" id="ProtNLM"/>
    </source>
</evidence>
<feature type="compositionally biased region" description="Basic and acidic residues" evidence="5">
    <location>
        <begin position="662"/>
        <end position="692"/>
    </location>
</feature>
<gene>
    <name evidence="8" type="ORF">H072_8750</name>
</gene>
<dbReference type="OMA" id="NCEKGVG"/>
<feature type="compositionally biased region" description="Acidic residues" evidence="5">
    <location>
        <begin position="501"/>
        <end position="514"/>
    </location>
</feature>
<dbReference type="HOGENOM" id="CLU_002115_1_0_1"/>
<dbReference type="SUPFAM" id="SSF56112">
    <property type="entry name" value="Protein kinase-like (PK-like)"/>
    <property type="match status" value="1"/>
</dbReference>
<feature type="compositionally biased region" description="Basic and acidic residues" evidence="5">
    <location>
        <begin position="708"/>
        <end position="719"/>
    </location>
</feature>
<keyword evidence="3" id="KW-0995">Kinetochore</keyword>
<dbReference type="InterPro" id="IPR008271">
    <property type="entry name" value="Ser/Thr_kinase_AS"/>
</dbReference>
<dbReference type="Gene3D" id="1.25.40.430">
    <property type="match status" value="1"/>
</dbReference>
<reference evidence="8 9" key="1">
    <citation type="journal article" date="2013" name="PLoS Genet.">
        <title>Genomic mechanisms accounting for the adaptation to parasitism in nematode-trapping fungi.</title>
        <authorList>
            <person name="Meerupati T."/>
            <person name="Andersson K.M."/>
            <person name="Friman E."/>
            <person name="Kumar D."/>
            <person name="Tunlid A."/>
            <person name="Ahren D."/>
        </authorList>
    </citation>
    <scope>NUCLEOTIDE SEQUENCE [LARGE SCALE GENOMIC DNA]</scope>
    <source>
        <strain evidence="8 9">CBS 200.50</strain>
    </source>
</reference>
<comment type="subcellular location">
    <subcellularLocation>
        <location evidence="1">Chromosome</location>
        <location evidence="1">Centromere</location>
        <location evidence="1">Kinetochore</location>
    </subcellularLocation>
</comment>
<name>S8A444_DACHA</name>
<dbReference type="GO" id="GO:0051754">
    <property type="term" value="P:meiotic sister chromatid cohesion, centromeric"/>
    <property type="evidence" value="ECO:0007669"/>
    <property type="project" value="TreeGrafter"/>
</dbReference>
<dbReference type="Pfam" id="PF08171">
    <property type="entry name" value="Mad3_BUB1_II"/>
    <property type="match status" value="1"/>
</dbReference>
<evidence type="ECO:0000256" key="2">
    <source>
        <dbReference type="ARBA" id="ARBA00022454"/>
    </source>
</evidence>
<dbReference type="GO" id="GO:0005524">
    <property type="term" value="F:ATP binding"/>
    <property type="evidence" value="ECO:0007669"/>
    <property type="project" value="InterPro"/>
</dbReference>
<feature type="domain" description="BUB1 N-terminal" evidence="7">
    <location>
        <begin position="53"/>
        <end position="209"/>
    </location>
</feature>
<keyword evidence="4" id="KW-0137">Centromere</keyword>
<evidence type="ECO:0000313" key="8">
    <source>
        <dbReference type="EMBL" id="EPS37554.1"/>
    </source>
</evidence>
<dbReference type="SMART" id="SM00220">
    <property type="entry name" value="S_TKc"/>
    <property type="match status" value="1"/>
</dbReference>
<comment type="caution">
    <text evidence="8">The sequence shown here is derived from an EMBL/GenBank/DDBJ whole genome shotgun (WGS) entry which is preliminary data.</text>
</comment>
<organism evidence="8 9">
    <name type="scientific">Dactylellina haptotyla (strain CBS 200.50)</name>
    <name type="common">Nematode-trapping fungus</name>
    <name type="synonym">Monacrosporium haptotylum</name>
    <dbReference type="NCBI Taxonomy" id="1284197"/>
    <lineage>
        <taxon>Eukaryota</taxon>
        <taxon>Fungi</taxon>
        <taxon>Dikarya</taxon>
        <taxon>Ascomycota</taxon>
        <taxon>Pezizomycotina</taxon>
        <taxon>Orbiliomycetes</taxon>
        <taxon>Orbiliales</taxon>
        <taxon>Orbiliaceae</taxon>
        <taxon>Dactylellina</taxon>
    </lineage>
</organism>
<evidence type="ECO:0000256" key="3">
    <source>
        <dbReference type="ARBA" id="ARBA00022838"/>
    </source>
</evidence>
<dbReference type="Pfam" id="PF08311">
    <property type="entry name" value="Mad3_BUB1_I"/>
    <property type="match status" value="1"/>
</dbReference>
<feature type="region of interest" description="Disordered" evidence="5">
    <location>
        <begin position="317"/>
        <end position="336"/>
    </location>
</feature>
<dbReference type="GO" id="GO:0005634">
    <property type="term" value="C:nucleus"/>
    <property type="evidence" value="ECO:0007669"/>
    <property type="project" value="TreeGrafter"/>
</dbReference>
<evidence type="ECO:0000313" key="9">
    <source>
        <dbReference type="Proteomes" id="UP000015100"/>
    </source>
</evidence>
<proteinExistence type="predicted"/>
<keyword evidence="2" id="KW-0158">Chromosome</keyword>
<dbReference type="PROSITE" id="PS00108">
    <property type="entry name" value="PROTEIN_KINASE_ST"/>
    <property type="match status" value="1"/>
</dbReference>
<sequence>MADPVQLSTIEAQKENIIPLPGGRSARALAQSILASEDTETQNLDHAAAREAFENELKTADELDDPLDPYLRYVKWIQEAYTSGGGRILERTLYRATHKFEDSPEFKNDPRYLKLWITWVQTFSDAPRESFAFLARKGIGAGLALYYEEFAAYLEAQGRKTQAEEIYEMGIERNARPVERLRRKYDEFVARLAANPPDANEPSSPAVPIVRAALGERRAEAEPRDPQAGASGFGAEGQAPQKKKNKMMVFSDGPGASAPVLPEETDRGGGWDSITTLADRKKENVDAPRPWAGEILKQEGGPAPKKEKLQIFRDPGALQAQSQQQPALTASGKPRRPERVFAAFELVYPHGESQDECDFDEIRARARGLLNVDWSEMRREDEHRRQRQKQLDRDRAKAQQEDEMMMDMLGSRHAVVEKEPEVVQDENAKFVTKSTVVTLALSSSPKAKPKKLKKSSNMQFSTEPTMTMHTRAANDEIYSIFNQPFVAQDDFAASGKKQDSSDEEDDDDEDETEQTDTMFSQAGHSVAGKEEEEEEDQPDMLKGAFTDDEDTGFTAVDVDMLRKKHAEDDEDVPTEELEQLQIDSENIIPEELMDEDPHTIYNQRGSRHLPFMTPIVEQTESLPPSTIRGRGRRKSTTTPSKPGRAGGDEPLIDFRASPIQEVSHHDILPDKDIEMGGMDEKENVPEEPLEKQKRSKPTDTLLISLEDLEPKGKAKEVKKPTNNALQPRKQPPPPSSKQDDSGSAINDAQCNPMDPALRDVILSKLPQPLTTFKGFYDNSSQPSKRTDGIRKYIRAITATGKDAPKVIPSQPVIGLENGEISYTIRKEIGKGAFAPVYLVENNMAGMYDTADGEEEEDAAESATIGTSKRCELEAIKMETPVSTWEFYITRLAHMRLGVHRATQSLVNVHEFHLFKDEAFLVLDYFAQGTLLDLVNATASPNNAMHTQSGTMEEIMVMFFTVELLRTVEQLHEKGILHGDLKADNCLLRLQHVGGNASNSNDAEWSSAYDPHGGSGWDKKGLVLIDFGRGVDMRNFRKDVGFIADWKTDKQDCPEMREMRPWTYQIDYYGVAAVVHSMLFGKYIETTTVTGDNAPGRPKKYKIVSGMKRYWQGEIWTEMFDVLLNPGMFVEGEHGGVMPITKGVRRIRQKMEEWIVANCERGVGLKGWLRKVEEGMKKRK</sequence>
<feature type="region of interest" description="Disordered" evidence="5">
    <location>
        <begin position="611"/>
        <end position="752"/>
    </location>
</feature>
<dbReference type="GO" id="GO:0032991">
    <property type="term" value="C:protein-containing complex"/>
    <property type="evidence" value="ECO:0007669"/>
    <property type="project" value="UniProtKB-ARBA"/>
</dbReference>
<dbReference type="PANTHER" id="PTHR14030">
    <property type="entry name" value="MITOTIC CHECKPOINT SERINE/THREONINE-PROTEIN KINASE BUB1"/>
    <property type="match status" value="1"/>
</dbReference>
<feature type="compositionally biased region" description="Low complexity" evidence="5">
    <location>
        <begin position="317"/>
        <end position="331"/>
    </location>
</feature>